<accession>A0A2N5V286</accession>
<feature type="compositionally biased region" description="Basic and acidic residues" evidence="1">
    <location>
        <begin position="1"/>
        <end position="21"/>
    </location>
</feature>
<evidence type="ECO:0000313" key="2">
    <source>
        <dbReference type="EMBL" id="PLW44016.1"/>
    </source>
</evidence>
<evidence type="ECO:0000256" key="1">
    <source>
        <dbReference type="SAM" id="MobiDB-lite"/>
    </source>
</evidence>
<dbReference type="Proteomes" id="UP000235388">
    <property type="component" value="Unassembled WGS sequence"/>
</dbReference>
<dbReference type="EMBL" id="PGCJ01000141">
    <property type="protein sequence ID" value="PLW44016.1"/>
    <property type="molecule type" value="Genomic_DNA"/>
</dbReference>
<name>A0A2N5V286_9BASI</name>
<protein>
    <submittedName>
        <fullName evidence="2">Uncharacterized protein</fullName>
    </submittedName>
</protein>
<dbReference type="OrthoDB" id="10299696at2759"/>
<feature type="region of interest" description="Disordered" evidence="1">
    <location>
        <begin position="1"/>
        <end position="23"/>
    </location>
</feature>
<organism evidence="2 3">
    <name type="scientific">Puccinia coronata f. sp. avenae</name>
    <dbReference type="NCBI Taxonomy" id="200324"/>
    <lineage>
        <taxon>Eukaryota</taxon>
        <taxon>Fungi</taxon>
        <taxon>Dikarya</taxon>
        <taxon>Basidiomycota</taxon>
        <taxon>Pucciniomycotina</taxon>
        <taxon>Pucciniomycetes</taxon>
        <taxon>Pucciniales</taxon>
        <taxon>Pucciniaceae</taxon>
        <taxon>Puccinia</taxon>
    </lineage>
</organism>
<proteinExistence type="predicted"/>
<reference evidence="2 3" key="1">
    <citation type="submission" date="2017-11" db="EMBL/GenBank/DDBJ databases">
        <title>De novo assembly and phasing of dikaryotic genomes from two isolates of Puccinia coronata f. sp. avenae, the causal agent of oat crown rust.</title>
        <authorList>
            <person name="Miller M.E."/>
            <person name="Zhang Y."/>
            <person name="Omidvar V."/>
            <person name="Sperschneider J."/>
            <person name="Schwessinger B."/>
            <person name="Raley C."/>
            <person name="Palmer J.M."/>
            <person name="Garnica D."/>
            <person name="Upadhyaya N."/>
            <person name="Rathjen J."/>
            <person name="Taylor J.M."/>
            <person name="Park R.F."/>
            <person name="Dodds P.N."/>
            <person name="Hirsch C.D."/>
            <person name="Kianian S.F."/>
            <person name="Figueroa M."/>
        </authorList>
    </citation>
    <scope>NUCLEOTIDE SEQUENCE [LARGE SCALE GENOMIC DNA]</scope>
    <source>
        <strain evidence="2">12NC29</strain>
    </source>
</reference>
<gene>
    <name evidence="2" type="ORF">PCANC_08544</name>
</gene>
<comment type="caution">
    <text evidence="2">The sequence shown here is derived from an EMBL/GenBank/DDBJ whole genome shotgun (WGS) entry which is preliminary data.</text>
</comment>
<evidence type="ECO:0000313" key="3">
    <source>
        <dbReference type="Proteomes" id="UP000235388"/>
    </source>
</evidence>
<dbReference type="AlphaFoldDB" id="A0A2N5V286"/>
<keyword evidence="3" id="KW-1185">Reference proteome</keyword>
<sequence>MESRGNQDKKAKTDRDSDKVEASWGGLAQQMIRFEDDSSITYHPSEGAIKTAIYRLTSLTVSCLAPLHTGLAPQKPPPTTAMTPVVYEAQVESATAFVHQKISFLSVNGTNVSNKTYRMGLHFLQKRMWETLQAMLIFHHSKMREHTLSAE</sequence>